<evidence type="ECO:0000256" key="1">
    <source>
        <dbReference type="SAM" id="MobiDB-lite"/>
    </source>
</evidence>
<feature type="region of interest" description="Disordered" evidence="1">
    <location>
        <begin position="303"/>
        <end position="377"/>
    </location>
</feature>
<dbReference type="EMBL" id="CM008977">
    <property type="protein sequence ID" value="PNW72295.1"/>
    <property type="molecule type" value="Genomic_DNA"/>
</dbReference>
<feature type="compositionally biased region" description="Gly residues" evidence="1">
    <location>
        <begin position="242"/>
        <end position="257"/>
    </location>
</feature>
<dbReference type="GeneID" id="66056661"/>
<organism evidence="2 3">
    <name type="scientific">Chlamydomonas reinhardtii</name>
    <name type="common">Chlamydomonas smithii</name>
    <dbReference type="NCBI Taxonomy" id="3055"/>
    <lineage>
        <taxon>Eukaryota</taxon>
        <taxon>Viridiplantae</taxon>
        <taxon>Chlorophyta</taxon>
        <taxon>core chlorophytes</taxon>
        <taxon>Chlorophyceae</taxon>
        <taxon>CS clade</taxon>
        <taxon>Chlamydomonadales</taxon>
        <taxon>Chlamydomonadaceae</taxon>
        <taxon>Chlamydomonas</taxon>
    </lineage>
</organism>
<feature type="compositionally biased region" description="Low complexity" evidence="1">
    <location>
        <begin position="136"/>
        <end position="148"/>
    </location>
</feature>
<feature type="region of interest" description="Disordered" evidence="1">
    <location>
        <begin position="230"/>
        <end position="289"/>
    </location>
</feature>
<feature type="compositionally biased region" description="Gly residues" evidence="1">
    <location>
        <begin position="305"/>
        <end position="327"/>
    </location>
</feature>
<keyword evidence="3" id="KW-1185">Reference proteome</keyword>
<accession>A0A2K3CVI6</accession>
<proteinExistence type="predicted"/>
<dbReference type="Proteomes" id="UP000006906">
    <property type="component" value="Chromosome 16"/>
</dbReference>
<dbReference type="Gramene" id="PNW72295">
    <property type="protein sequence ID" value="PNW72295"/>
    <property type="gene ID" value="CHLRE_16g674152v5"/>
</dbReference>
<reference evidence="2 3" key="1">
    <citation type="journal article" date="2007" name="Science">
        <title>The Chlamydomonas genome reveals the evolution of key animal and plant functions.</title>
        <authorList>
            <person name="Merchant S.S."/>
            <person name="Prochnik S.E."/>
            <person name="Vallon O."/>
            <person name="Harris E.H."/>
            <person name="Karpowicz S.J."/>
            <person name="Witman G.B."/>
            <person name="Terry A."/>
            <person name="Salamov A."/>
            <person name="Fritz-Laylin L.K."/>
            <person name="Marechal-Drouard L."/>
            <person name="Marshall W.F."/>
            <person name="Qu L.H."/>
            <person name="Nelson D.R."/>
            <person name="Sanderfoot A.A."/>
            <person name="Spalding M.H."/>
            <person name="Kapitonov V.V."/>
            <person name="Ren Q."/>
            <person name="Ferris P."/>
            <person name="Lindquist E."/>
            <person name="Shapiro H."/>
            <person name="Lucas S.M."/>
            <person name="Grimwood J."/>
            <person name="Schmutz J."/>
            <person name="Cardol P."/>
            <person name="Cerutti H."/>
            <person name="Chanfreau G."/>
            <person name="Chen C.L."/>
            <person name="Cognat V."/>
            <person name="Croft M.T."/>
            <person name="Dent R."/>
            <person name="Dutcher S."/>
            <person name="Fernandez E."/>
            <person name="Fukuzawa H."/>
            <person name="Gonzalez-Ballester D."/>
            <person name="Gonzalez-Halphen D."/>
            <person name="Hallmann A."/>
            <person name="Hanikenne M."/>
            <person name="Hippler M."/>
            <person name="Inwood W."/>
            <person name="Jabbari K."/>
            <person name="Kalanon M."/>
            <person name="Kuras R."/>
            <person name="Lefebvre P.A."/>
            <person name="Lemaire S.D."/>
            <person name="Lobanov A.V."/>
            <person name="Lohr M."/>
            <person name="Manuell A."/>
            <person name="Meier I."/>
            <person name="Mets L."/>
            <person name="Mittag M."/>
            <person name="Mittelmeier T."/>
            <person name="Moroney J.V."/>
            <person name="Moseley J."/>
            <person name="Napoli C."/>
            <person name="Nedelcu A.M."/>
            <person name="Niyogi K."/>
            <person name="Novoselov S.V."/>
            <person name="Paulsen I.T."/>
            <person name="Pazour G."/>
            <person name="Purton S."/>
            <person name="Ral J.P."/>
            <person name="Riano-Pachon D.M."/>
            <person name="Riekhof W."/>
            <person name="Rymarquis L."/>
            <person name="Schroda M."/>
            <person name="Stern D."/>
            <person name="Umen J."/>
            <person name="Willows R."/>
            <person name="Wilson N."/>
            <person name="Zimmer S.L."/>
            <person name="Allmer J."/>
            <person name="Balk J."/>
            <person name="Bisova K."/>
            <person name="Chen C.J."/>
            <person name="Elias M."/>
            <person name="Gendler K."/>
            <person name="Hauser C."/>
            <person name="Lamb M.R."/>
            <person name="Ledford H."/>
            <person name="Long J.C."/>
            <person name="Minagawa J."/>
            <person name="Page M.D."/>
            <person name="Pan J."/>
            <person name="Pootakham W."/>
            <person name="Roje S."/>
            <person name="Rose A."/>
            <person name="Stahlberg E."/>
            <person name="Terauchi A.M."/>
            <person name="Yang P."/>
            <person name="Ball S."/>
            <person name="Bowler C."/>
            <person name="Dieckmann C.L."/>
            <person name="Gladyshev V.N."/>
            <person name="Green P."/>
            <person name="Jorgensen R."/>
            <person name="Mayfield S."/>
            <person name="Mueller-Roeber B."/>
            <person name="Rajamani S."/>
            <person name="Sayre R.T."/>
            <person name="Brokstein P."/>
            <person name="Dubchak I."/>
            <person name="Goodstein D."/>
            <person name="Hornick L."/>
            <person name="Huang Y.W."/>
            <person name="Jhaveri J."/>
            <person name="Luo Y."/>
            <person name="Martinez D."/>
            <person name="Ngau W.C."/>
            <person name="Otillar B."/>
            <person name="Poliakov A."/>
            <person name="Porter A."/>
            <person name="Szajkowski L."/>
            <person name="Werner G."/>
            <person name="Zhou K."/>
            <person name="Grigoriev I.V."/>
            <person name="Rokhsar D.S."/>
            <person name="Grossman A.R."/>
        </authorList>
    </citation>
    <scope>NUCLEOTIDE SEQUENCE [LARGE SCALE GENOMIC DNA]</scope>
    <source>
        <strain evidence="3">CC-503</strain>
    </source>
</reference>
<feature type="compositionally biased region" description="Low complexity" evidence="1">
    <location>
        <begin position="156"/>
        <end position="184"/>
    </location>
</feature>
<feature type="compositionally biased region" description="Low complexity" evidence="1">
    <location>
        <begin position="328"/>
        <end position="344"/>
    </location>
</feature>
<feature type="region of interest" description="Disordered" evidence="1">
    <location>
        <begin position="73"/>
        <end position="188"/>
    </location>
</feature>
<sequence length="491" mass="49062">MGDQDAVECALVGQRIAIPASEWGQPGHYWGTIVQEGLDTSGAQCVGVSVDAGRTFFWPRHLVTGWLAATAELSQPGRSPKRARVDQTHDQQQLREQHHEQQQRQQQRQHDDEKEEHLGDASACDGGRLSADERQPQSGPNQRQGQPQQRPPPPTAAAAARGSATPPPAATVAPGAVTSAGGAAQHAAEELPQGAMLIARCPARRSPSSNPGSKGGAGEGAEPVQYIARCSARRSPSSSPPGAGGRRGAGGGRGAFEGGSPPPPLLGLNGGQQRYAAHRSTRAEEETELDEAAVGLVRMARHMGAGAGGGRSGSGGGRSSGGRGSAGGAAAAAPSSSGRLGPGATHYGKSSSSSGGGGGGGAASVNALPPRAPQSGHLHGLMLQARGKQPLAQIQNRPSSSAAVYGGPSKVLSLGNGNGNGVCAGASGGAGSGAGSGARTASFVGAFLTHANKLAGATRVGGLQEEAQEFDVPRNGLEAAAAGIPLGRAIY</sequence>
<dbReference type="AlphaFoldDB" id="A0A2K3CVI6"/>
<evidence type="ECO:0000313" key="3">
    <source>
        <dbReference type="Proteomes" id="UP000006906"/>
    </source>
</evidence>
<dbReference type="RefSeq" id="XP_042916133.1">
    <property type="nucleotide sequence ID" value="XM_043071236.1"/>
</dbReference>
<feature type="compositionally biased region" description="Basic and acidic residues" evidence="1">
    <location>
        <begin position="83"/>
        <end position="119"/>
    </location>
</feature>
<dbReference type="KEGG" id="cre:CHLRE_16g674152v5"/>
<dbReference type="GO" id="GO:0005829">
    <property type="term" value="C:cytosol"/>
    <property type="evidence" value="ECO:0000318"/>
    <property type="project" value="GO_Central"/>
</dbReference>
<name>A0A2K3CVI6_CHLRE</name>
<dbReference type="InParanoid" id="A0A2K3CVI6"/>
<feature type="compositionally biased region" description="Low complexity" evidence="1">
    <location>
        <begin position="230"/>
        <end position="241"/>
    </location>
</feature>
<protein>
    <submittedName>
        <fullName evidence="2">Uncharacterized protein</fullName>
    </submittedName>
</protein>
<evidence type="ECO:0000313" key="2">
    <source>
        <dbReference type="EMBL" id="PNW72295.1"/>
    </source>
</evidence>
<gene>
    <name evidence="2" type="ORF">CHLRE_16g674152v5</name>
</gene>
<dbReference type="OrthoDB" id="10624463at2759"/>